<accession>A0ABP6WLV4</accession>
<protein>
    <submittedName>
        <fullName evidence="1">Uncharacterized protein</fullName>
    </submittedName>
</protein>
<evidence type="ECO:0000313" key="1">
    <source>
        <dbReference type="EMBL" id="GAA3552354.1"/>
    </source>
</evidence>
<organism evidence="1 2">
    <name type="scientific">Nonomuraea rosea</name>
    <dbReference type="NCBI Taxonomy" id="638574"/>
    <lineage>
        <taxon>Bacteria</taxon>
        <taxon>Bacillati</taxon>
        <taxon>Actinomycetota</taxon>
        <taxon>Actinomycetes</taxon>
        <taxon>Streptosporangiales</taxon>
        <taxon>Streptosporangiaceae</taxon>
        <taxon>Nonomuraea</taxon>
    </lineage>
</organism>
<dbReference type="EMBL" id="BAABDQ010000006">
    <property type="protein sequence ID" value="GAA3552354.1"/>
    <property type="molecule type" value="Genomic_DNA"/>
</dbReference>
<gene>
    <name evidence="1" type="ORF">GCM10022419_035850</name>
</gene>
<keyword evidence="2" id="KW-1185">Reference proteome</keyword>
<dbReference type="PANTHER" id="PTHR34613:SF1">
    <property type="entry name" value="SLL6017 PROTEIN"/>
    <property type="match status" value="1"/>
</dbReference>
<proteinExistence type="predicted"/>
<name>A0ABP6WLV4_9ACTN</name>
<reference evidence="2" key="1">
    <citation type="journal article" date="2019" name="Int. J. Syst. Evol. Microbiol.">
        <title>The Global Catalogue of Microorganisms (GCM) 10K type strain sequencing project: providing services to taxonomists for standard genome sequencing and annotation.</title>
        <authorList>
            <consortium name="The Broad Institute Genomics Platform"/>
            <consortium name="The Broad Institute Genome Sequencing Center for Infectious Disease"/>
            <person name="Wu L."/>
            <person name="Ma J."/>
        </authorList>
    </citation>
    <scope>NUCLEOTIDE SEQUENCE [LARGE SCALE GENOMIC DNA]</scope>
    <source>
        <strain evidence="2">JCM 17326</strain>
    </source>
</reference>
<sequence length="300" mass="32866">MPSPPHDALVQMFADRPQLAVDILRDRLGVQLPVTSQIQAEERTFNTRNSDDIEVDLLFTMGPKQDPAHAIIVEAQQGTAKDPKQLARYAAAVWLMLSCDVSVLVVCPDAAAATRYSRPIQSGLTGYLLHAHVLGPHGVPAITDPQEAAAALGLAAMSVMVHGRDRKVSEAFTTALKGVPVEHATKYYEYAYSMAAPEIRRLLEEIMTSTQWPVYSPFAREHFGRGLKEGEARGEAKGEAKGEARVVLLVLAARDLHVPDDIRDRIISCTDLTQLETWATRAATAQSVHDLFDETGEQHP</sequence>
<comment type="caution">
    <text evidence="1">The sequence shown here is derived from an EMBL/GenBank/DDBJ whole genome shotgun (WGS) entry which is preliminary data.</text>
</comment>
<dbReference type="PANTHER" id="PTHR34613">
    <property type="entry name" value="SLL0800 PROTEIN"/>
    <property type="match status" value="1"/>
</dbReference>
<evidence type="ECO:0000313" key="2">
    <source>
        <dbReference type="Proteomes" id="UP001500630"/>
    </source>
</evidence>
<dbReference type="Proteomes" id="UP001500630">
    <property type="component" value="Unassembled WGS sequence"/>
</dbReference>